<dbReference type="AlphaFoldDB" id="A0A4R2E8X2"/>
<keyword evidence="2" id="KW-0269">Exonuclease</keyword>
<dbReference type="GO" id="GO:0004527">
    <property type="term" value="F:exonuclease activity"/>
    <property type="evidence" value="ECO:0007669"/>
    <property type="project" value="UniProtKB-KW"/>
</dbReference>
<evidence type="ECO:0000313" key="3">
    <source>
        <dbReference type="Proteomes" id="UP000294830"/>
    </source>
</evidence>
<evidence type="ECO:0000259" key="1">
    <source>
        <dbReference type="Pfam" id="PF03372"/>
    </source>
</evidence>
<feature type="domain" description="Endonuclease/exonuclease/phosphatase" evidence="1">
    <location>
        <begin position="34"/>
        <end position="339"/>
    </location>
</feature>
<proteinExistence type="predicted"/>
<comment type="caution">
    <text evidence="2">The sequence shown here is derived from an EMBL/GenBank/DDBJ whole genome shotgun (WGS) entry which is preliminary data.</text>
</comment>
<dbReference type="InterPro" id="IPR036691">
    <property type="entry name" value="Endo/exonu/phosph_ase_sf"/>
</dbReference>
<name>A0A4R2E8X2_9BACT</name>
<dbReference type="PANTHER" id="PTHR41349">
    <property type="match status" value="1"/>
</dbReference>
<dbReference type="EMBL" id="SLWB01000016">
    <property type="protein sequence ID" value="TCN63062.1"/>
    <property type="molecule type" value="Genomic_DNA"/>
</dbReference>
<organism evidence="2 3">
    <name type="scientific">Acetobacteroides hydrogenigenes</name>
    <dbReference type="NCBI Taxonomy" id="979970"/>
    <lineage>
        <taxon>Bacteria</taxon>
        <taxon>Pseudomonadati</taxon>
        <taxon>Bacteroidota</taxon>
        <taxon>Bacteroidia</taxon>
        <taxon>Bacteroidales</taxon>
        <taxon>Rikenellaceae</taxon>
        <taxon>Acetobacteroides</taxon>
    </lineage>
</organism>
<dbReference type="Proteomes" id="UP000294830">
    <property type="component" value="Unassembled WGS sequence"/>
</dbReference>
<keyword evidence="3" id="KW-1185">Reference proteome</keyword>
<keyword evidence="2" id="KW-0378">Hydrolase</keyword>
<dbReference type="PANTHER" id="PTHR41349:SF1">
    <property type="entry name" value="PROTEIN CBG08683"/>
    <property type="match status" value="1"/>
</dbReference>
<keyword evidence="2" id="KW-0540">Nuclease</keyword>
<dbReference type="GO" id="GO:0004519">
    <property type="term" value="F:endonuclease activity"/>
    <property type="evidence" value="ECO:0007669"/>
    <property type="project" value="UniProtKB-KW"/>
</dbReference>
<dbReference type="RefSeq" id="WP_131840229.1">
    <property type="nucleotide sequence ID" value="NZ_SLWB01000016.1"/>
</dbReference>
<dbReference type="Pfam" id="PF03372">
    <property type="entry name" value="Exo_endo_phos"/>
    <property type="match status" value="1"/>
</dbReference>
<gene>
    <name evidence="2" type="ORF">CLV25_11640</name>
</gene>
<dbReference type="OrthoDB" id="9794261at2"/>
<reference evidence="2 3" key="1">
    <citation type="submission" date="2019-03" db="EMBL/GenBank/DDBJ databases">
        <title>Genomic Encyclopedia of Archaeal and Bacterial Type Strains, Phase II (KMG-II): from individual species to whole genera.</title>
        <authorList>
            <person name="Goeker M."/>
        </authorList>
    </citation>
    <scope>NUCLEOTIDE SEQUENCE [LARGE SCALE GENOMIC DNA]</scope>
    <source>
        <strain evidence="2 3">RL-C</strain>
    </source>
</reference>
<sequence length="350" mass="40193">MRSLYHLRGWLLLLAILLLFSSAEAKKRKTIKVLQFNIWQEGTVIPNGYEAIADEIARTDADFVALSEVRNYKGTRFCDRIVESLRKRGKTYYSFYSYDSGILSRYPIVDSATVFPENDDHGSIYKVVADMGSHKVAFYTAHLDYRNCALYLPRGYCGTTWKKLPKKVDNLDTVLFDNAASQRVAAIRLFIEDAQKEIAKGHLVMLGGDFNEPSHLDWIKANRNLYDHNGLVVPWHVTKLLEKSGYKDAYRQRYPNPVTHPGFTFPADNPLVDIKKLAWSPEADDRDRIDFIFYHPYKGLKLKDAVIVGPQGSICRNKRIVETSNDRFIKPMNVWPTDHKAVMATFFLAQ</sequence>
<dbReference type="InterPro" id="IPR005135">
    <property type="entry name" value="Endo/exonuclease/phosphatase"/>
</dbReference>
<dbReference type="SUPFAM" id="SSF56219">
    <property type="entry name" value="DNase I-like"/>
    <property type="match status" value="1"/>
</dbReference>
<dbReference type="Gene3D" id="3.60.10.10">
    <property type="entry name" value="Endonuclease/exonuclease/phosphatase"/>
    <property type="match status" value="1"/>
</dbReference>
<evidence type="ECO:0000313" key="2">
    <source>
        <dbReference type="EMBL" id="TCN63062.1"/>
    </source>
</evidence>
<keyword evidence="2" id="KW-0255">Endonuclease</keyword>
<protein>
    <submittedName>
        <fullName evidence="2">Endonuclease/exonuclease/phosphatase family metal-dependent hydrolase</fullName>
    </submittedName>
</protein>
<accession>A0A4R2E8X2</accession>